<evidence type="ECO:0000313" key="2">
    <source>
        <dbReference type="Proteomes" id="UP000070700"/>
    </source>
</evidence>
<dbReference type="Proteomes" id="UP000070700">
    <property type="component" value="Unassembled WGS sequence"/>
</dbReference>
<dbReference type="GeneID" id="28825023"/>
<dbReference type="RefSeq" id="XP_018069225.1">
    <property type="nucleotide sequence ID" value="XM_018215297.1"/>
</dbReference>
<dbReference type="EMBL" id="KQ947419">
    <property type="protein sequence ID" value="KUJ14870.1"/>
    <property type="molecule type" value="Genomic_DNA"/>
</dbReference>
<keyword evidence="2" id="KW-1185">Reference proteome</keyword>
<proteinExistence type="predicted"/>
<dbReference type="KEGG" id="psco:LY89DRAFT_686492"/>
<protein>
    <submittedName>
        <fullName evidence="1">Uncharacterized protein</fullName>
    </submittedName>
</protein>
<gene>
    <name evidence="1" type="ORF">LY89DRAFT_686492</name>
</gene>
<name>A0A194X3W1_MOLSC</name>
<organism evidence="1 2">
    <name type="scientific">Mollisia scopiformis</name>
    <name type="common">Conifer needle endophyte fungus</name>
    <name type="synonym">Phialocephala scopiformis</name>
    <dbReference type="NCBI Taxonomy" id="149040"/>
    <lineage>
        <taxon>Eukaryota</taxon>
        <taxon>Fungi</taxon>
        <taxon>Dikarya</taxon>
        <taxon>Ascomycota</taxon>
        <taxon>Pezizomycotina</taxon>
        <taxon>Leotiomycetes</taxon>
        <taxon>Helotiales</taxon>
        <taxon>Mollisiaceae</taxon>
        <taxon>Mollisia</taxon>
    </lineage>
</organism>
<evidence type="ECO:0000313" key="1">
    <source>
        <dbReference type="EMBL" id="KUJ14870.1"/>
    </source>
</evidence>
<sequence length="157" mass="18422">MSIVLFLNFSLRNYKYTELYGFAQIMERFPESVAAEQRRADVDRSLYDEKNKIPEFYIVIYDTLCHPYIRDEQYKFSILGRFRKKATALEEKNELTSIRNSTTTEAKSQSCTVPNDFEARPEMMKKERLGTTARSVTAIRDYEHNCHDIQGLPIVQS</sequence>
<dbReference type="InParanoid" id="A0A194X3W1"/>
<reference evidence="1 2" key="1">
    <citation type="submission" date="2015-10" db="EMBL/GenBank/DDBJ databases">
        <title>Full genome of DAOMC 229536 Phialocephala scopiformis, a fungal endophyte of spruce producing the potent anti-insectan compound rugulosin.</title>
        <authorList>
            <consortium name="DOE Joint Genome Institute"/>
            <person name="Walker A.K."/>
            <person name="Frasz S.L."/>
            <person name="Seifert K.A."/>
            <person name="Miller J.D."/>
            <person name="Mondo S.J."/>
            <person name="Labutti K."/>
            <person name="Lipzen A."/>
            <person name="Dockter R."/>
            <person name="Kennedy M."/>
            <person name="Grigoriev I.V."/>
            <person name="Spatafora J.W."/>
        </authorList>
    </citation>
    <scope>NUCLEOTIDE SEQUENCE [LARGE SCALE GENOMIC DNA]</scope>
    <source>
        <strain evidence="1 2">CBS 120377</strain>
    </source>
</reference>
<accession>A0A194X3W1</accession>
<dbReference type="AlphaFoldDB" id="A0A194X3W1"/>